<reference evidence="1 2" key="1">
    <citation type="journal article" date="2024" name="BMC Genomics">
        <title>Genome assembly of redclaw crayfish (Cherax quadricarinatus) provides insights into its immune adaptation and hypoxia tolerance.</title>
        <authorList>
            <person name="Liu Z."/>
            <person name="Zheng J."/>
            <person name="Li H."/>
            <person name="Fang K."/>
            <person name="Wang S."/>
            <person name="He J."/>
            <person name="Zhou D."/>
            <person name="Weng S."/>
            <person name="Chi M."/>
            <person name="Gu Z."/>
            <person name="He J."/>
            <person name="Li F."/>
            <person name="Wang M."/>
        </authorList>
    </citation>
    <scope>NUCLEOTIDE SEQUENCE [LARGE SCALE GENOMIC DNA]</scope>
    <source>
        <strain evidence="1">ZL_2023a</strain>
    </source>
</reference>
<keyword evidence="2" id="KW-1185">Reference proteome</keyword>
<dbReference type="EMBL" id="JARKIK010000051">
    <property type="protein sequence ID" value="KAK8734337.1"/>
    <property type="molecule type" value="Genomic_DNA"/>
</dbReference>
<proteinExistence type="predicted"/>
<dbReference type="Proteomes" id="UP001445076">
    <property type="component" value="Unassembled WGS sequence"/>
</dbReference>
<gene>
    <name evidence="1" type="ORF">OTU49_006132</name>
</gene>
<evidence type="ECO:0000313" key="1">
    <source>
        <dbReference type="EMBL" id="KAK8734337.1"/>
    </source>
</evidence>
<name>A0AAW0X449_CHEQU</name>
<evidence type="ECO:0000313" key="2">
    <source>
        <dbReference type="Proteomes" id="UP001445076"/>
    </source>
</evidence>
<accession>A0AAW0X449</accession>
<organism evidence="1 2">
    <name type="scientific">Cherax quadricarinatus</name>
    <name type="common">Australian red claw crayfish</name>
    <dbReference type="NCBI Taxonomy" id="27406"/>
    <lineage>
        <taxon>Eukaryota</taxon>
        <taxon>Metazoa</taxon>
        <taxon>Ecdysozoa</taxon>
        <taxon>Arthropoda</taxon>
        <taxon>Crustacea</taxon>
        <taxon>Multicrustacea</taxon>
        <taxon>Malacostraca</taxon>
        <taxon>Eumalacostraca</taxon>
        <taxon>Eucarida</taxon>
        <taxon>Decapoda</taxon>
        <taxon>Pleocyemata</taxon>
        <taxon>Astacidea</taxon>
        <taxon>Parastacoidea</taxon>
        <taxon>Parastacidae</taxon>
        <taxon>Cherax</taxon>
    </lineage>
</organism>
<feature type="non-terminal residue" evidence="1">
    <location>
        <position position="133"/>
    </location>
</feature>
<dbReference type="AlphaFoldDB" id="A0AAW0X449"/>
<protein>
    <submittedName>
        <fullName evidence="1">Uncharacterized protein</fullName>
    </submittedName>
</protein>
<sequence length="133" mass="14578">MAVANVTINPVAPHYTVGLQADYQEYQVRVKTGVFMLEGQVSVSPWHRSSLALELHHISQGVKEGSRRAKKDLWAPVVYVADLTCAQVGTLQHLYVLIIPLAPLGVTARGFTFLDLDRDFAVVVSEVVPRAPA</sequence>
<comment type="caution">
    <text evidence="1">The sequence shown here is derived from an EMBL/GenBank/DDBJ whole genome shotgun (WGS) entry which is preliminary data.</text>
</comment>